<proteinExistence type="inferred from homology"/>
<keyword evidence="4" id="KW-1185">Reference proteome</keyword>
<comment type="caution">
    <text evidence="3">The sequence shown here is derived from an EMBL/GenBank/DDBJ whole genome shotgun (WGS) entry which is preliminary data.</text>
</comment>
<comment type="similarity">
    <text evidence="1">Belongs to the GAMAD family.</text>
</comment>
<dbReference type="SUPFAM" id="SSF54593">
    <property type="entry name" value="Glyoxalase/Bleomycin resistance protein/Dihydroxybiphenyl dioxygenase"/>
    <property type="match status" value="1"/>
</dbReference>
<name>A0ABP1QIA5_9HEXA</name>
<dbReference type="PANTHER" id="PTHR46466:SF1">
    <property type="entry name" value="GLYOXALASE DOMAIN-CONTAINING PROTEIN 4"/>
    <property type="match status" value="1"/>
</dbReference>
<dbReference type="Pfam" id="PF03259">
    <property type="entry name" value="Robl_LC7"/>
    <property type="match status" value="1"/>
</dbReference>
<accession>A0ABP1QIA5</accession>
<protein>
    <recommendedName>
        <fullName evidence="2">Roadblock/LAMTOR2 domain-containing protein</fullName>
    </recommendedName>
</protein>
<organism evidence="3 4">
    <name type="scientific">Orchesella dallaii</name>
    <dbReference type="NCBI Taxonomy" id="48710"/>
    <lineage>
        <taxon>Eukaryota</taxon>
        <taxon>Metazoa</taxon>
        <taxon>Ecdysozoa</taxon>
        <taxon>Arthropoda</taxon>
        <taxon>Hexapoda</taxon>
        <taxon>Collembola</taxon>
        <taxon>Entomobryomorpha</taxon>
        <taxon>Entomobryoidea</taxon>
        <taxon>Orchesellidae</taxon>
        <taxon>Orchesellinae</taxon>
        <taxon>Orchesella</taxon>
    </lineage>
</organism>
<dbReference type="Gene3D" id="3.10.180.10">
    <property type="entry name" value="2,3-Dihydroxybiphenyl 1,2-Dioxygenase, domain 1"/>
    <property type="match status" value="1"/>
</dbReference>
<dbReference type="EMBL" id="CAXLJM020000032">
    <property type="protein sequence ID" value="CAL8100430.1"/>
    <property type="molecule type" value="Genomic_DNA"/>
</dbReference>
<dbReference type="Proteomes" id="UP001642540">
    <property type="component" value="Unassembled WGS sequence"/>
</dbReference>
<dbReference type="SMART" id="SM00960">
    <property type="entry name" value="Robl_LC7"/>
    <property type="match status" value="1"/>
</dbReference>
<evidence type="ECO:0000313" key="4">
    <source>
        <dbReference type="Proteomes" id="UP001642540"/>
    </source>
</evidence>
<evidence type="ECO:0000313" key="3">
    <source>
        <dbReference type="EMBL" id="CAL8100430.1"/>
    </source>
</evidence>
<evidence type="ECO:0000256" key="1">
    <source>
        <dbReference type="ARBA" id="ARBA00007191"/>
    </source>
</evidence>
<feature type="domain" description="Roadblock/LAMTOR2" evidence="2">
    <location>
        <begin position="326"/>
        <end position="416"/>
    </location>
</feature>
<gene>
    <name evidence="3" type="ORF">ODALV1_LOCUS10541</name>
</gene>
<dbReference type="PANTHER" id="PTHR46466">
    <property type="entry name" value="GLYOXALASE DOMAIN-CONTAINING PROTEIN 4"/>
    <property type="match status" value="1"/>
</dbReference>
<dbReference type="InterPro" id="IPR004942">
    <property type="entry name" value="Roadblock/LAMTOR2_dom"/>
</dbReference>
<dbReference type="Gene3D" id="3.30.450.30">
    <property type="entry name" value="Dynein light chain 2a, cytoplasmic"/>
    <property type="match status" value="1"/>
</dbReference>
<dbReference type="InterPro" id="IPR043193">
    <property type="entry name" value="GLOD4"/>
</dbReference>
<evidence type="ECO:0000259" key="2">
    <source>
        <dbReference type="SMART" id="SM00960"/>
    </source>
</evidence>
<reference evidence="3 4" key="1">
    <citation type="submission" date="2024-08" db="EMBL/GenBank/DDBJ databases">
        <authorList>
            <person name="Cucini C."/>
            <person name="Frati F."/>
        </authorList>
    </citation>
    <scope>NUCLEOTIDE SEQUENCE [LARGE SCALE GENOMIC DNA]</scope>
</reference>
<dbReference type="InterPro" id="IPR029068">
    <property type="entry name" value="Glyas_Bleomycin-R_OHBP_Dase"/>
</dbReference>
<dbReference type="SUPFAM" id="SSF103196">
    <property type="entry name" value="Roadblock/LC7 domain"/>
    <property type="match status" value="1"/>
</dbReference>
<sequence length="421" mass="47907">MPPIKMDPKQIRDPQHRVLRFVLKVGDLEESVHIFRDLLEMKVLSHEEFEDGSSDGADVHYEGRWSRTILGFKDPDEDQMCIQVTFNHGIEKYERGNHIYAIEIEVASVNMLEEAGYTKVENRGHDIYFVNCNGYPLHVLKSTDGKNRISRVIFNSREPIYLSGAPVRFWTECLKFEVVGWAIKQSEVPEDDVQYHPPCCSIFGCVCFRRVRRHSKFKALQSGEEPYVDLHYGSTKDFVVRLQRLPKGKELDLGTGHERLLLTCKTEELKQITGLVQTVGQLHGGHETKKSFQLVPGRVDIMGVVTHDPNGLEVCYYSDVEDIPVADDIIKRIQSHKGVQGVIVTTKDGTPIRSTMDNTSTVLFVGRLKTLFTIACSSVRDIDPNDGLLFLRIRTSKHEMMLNSNEGQDYMAIVIQNPNEA</sequence>